<dbReference type="OrthoDB" id="10636911at2759"/>
<reference evidence="3" key="1">
    <citation type="journal article" date="2018" name="Nat. Microbiol.">
        <title>Leveraging single-cell genomics to expand the fungal tree of life.</title>
        <authorList>
            <person name="Ahrendt S.R."/>
            <person name="Quandt C.A."/>
            <person name="Ciobanu D."/>
            <person name="Clum A."/>
            <person name="Salamov A."/>
            <person name="Andreopoulos B."/>
            <person name="Cheng J.F."/>
            <person name="Woyke T."/>
            <person name="Pelin A."/>
            <person name="Henrissat B."/>
            <person name="Reynolds N.K."/>
            <person name="Benny G.L."/>
            <person name="Smith M.E."/>
            <person name="James T.Y."/>
            <person name="Grigoriev I.V."/>
        </authorList>
    </citation>
    <scope>NUCLEOTIDE SEQUENCE [LARGE SCALE GENOMIC DNA]</scope>
    <source>
        <strain evidence="3">Benny S71-1</strain>
    </source>
</reference>
<organism evidence="2 3">
    <name type="scientific">Syncephalis pseudoplumigaleata</name>
    <dbReference type="NCBI Taxonomy" id="1712513"/>
    <lineage>
        <taxon>Eukaryota</taxon>
        <taxon>Fungi</taxon>
        <taxon>Fungi incertae sedis</taxon>
        <taxon>Zoopagomycota</taxon>
        <taxon>Zoopagomycotina</taxon>
        <taxon>Zoopagomycetes</taxon>
        <taxon>Zoopagales</taxon>
        <taxon>Piptocephalidaceae</taxon>
        <taxon>Syncephalis</taxon>
    </lineage>
</organism>
<evidence type="ECO:0000256" key="1">
    <source>
        <dbReference type="SAM" id="MobiDB-lite"/>
    </source>
</evidence>
<sequence length="313" mass="33516">MSRRRARPHFTLEEAARPISALPVESLVIAVPAKKCPDVVDAAVHRPVVLASLLSHGVGVRINDNGDDSDEHHHSSGSNSAYADIIDHSTMPPLLRSSTGSSVCPLSTPPEEPNDPIGTIDDEQPPFAAVDDAIFDRICHQLDDLLTSAKTAILTPVLLDNEEFDAFDDGMYDDNYFHYTATTPDSYAATRETMAEAMHARSPYATRRLNSCPVPSTAPIAPASPNAWHDYHAQWYHVYGPSPFPSPLPAATPAEDTIVAYHPVAPFTTTTTSIIITAAAEKGGTDAAPLRKAVAPVIAYPLAPADRILANAA</sequence>
<name>A0A4V1J1M6_9FUNG</name>
<dbReference type="Proteomes" id="UP000278143">
    <property type="component" value="Unassembled WGS sequence"/>
</dbReference>
<keyword evidence="3" id="KW-1185">Reference proteome</keyword>
<dbReference type="EMBL" id="KZ989691">
    <property type="protein sequence ID" value="RKP25589.1"/>
    <property type="molecule type" value="Genomic_DNA"/>
</dbReference>
<protein>
    <submittedName>
        <fullName evidence="2">Uncharacterized protein</fullName>
    </submittedName>
</protein>
<evidence type="ECO:0000313" key="2">
    <source>
        <dbReference type="EMBL" id="RKP25589.1"/>
    </source>
</evidence>
<gene>
    <name evidence="2" type="ORF">SYNPS1DRAFT_28680</name>
</gene>
<accession>A0A4V1J1M6</accession>
<proteinExistence type="predicted"/>
<feature type="compositionally biased region" description="Polar residues" evidence="1">
    <location>
        <begin position="96"/>
        <end position="105"/>
    </location>
</feature>
<evidence type="ECO:0000313" key="3">
    <source>
        <dbReference type="Proteomes" id="UP000278143"/>
    </source>
</evidence>
<feature type="region of interest" description="Disordered" evidence="1">
    <location>
        <begin position="96"/>
        <end position="115"/>
    </location>
</feature>
<dbReference type="AlphaFoldDB" id="A0A4V1J1M6"/>